<feature type="transmembrane region" description="Helical" evidence="6">
    <location>
        <begin position="148"/>
        <end position="169"/>
    </location>
</feature>
<feature type="transmembrane region" description="Helical" evidence="6">
    <location>
        <begin position="250"/>
        <end position="267"/>
    </location>
</feature>
<evidence type="ECO:0000256" key="2">
    <source>
        <dbReference type="ARBA" id="ARBA00022448"/>
    </source>
</evidence>
<dbReference type="PANTHER" id="PTHR23508">
    <property type="entry name" value="CARBOXYLIC ACID TRANSPORTER PROTEIN HOMOLOG"/>
    <property type="match status" value="1"/>
</dbReference>
<evidence type="ECO:0000256" key="5">
    <source>
        <dbReference type="ARBA" id="ARBA00023136"/>
    </source>
</evidence>
<feature type="transmembrane region" description="Helical" evidence="6">
    <location>
        <begin position="57"/>
        <end position="80"/>
    </location>
</feature>
<feature type="transmembrane region" description="Helical" evidence="6">
    <location>
        <begin position="376"/>
        <end position="399"/>
    </location>
</feature>
<feature type="transmembrane region" description="Helical" evidence="6">
    <location>
        <begin position="22"/>
        <end position="51"/>
    </location>
</feature>
<evidence type="ECO:0000313" key="8">
    <source>
        <dbReference type="EMBL" id="XFO68997.1"/>
    </source>
</evidence>
<name>A0ABZ3IU93_9FIRM</name>
<dbReference type="InterPro" id="IPR011701">
    <property type="entry name" value="MFS"/>
</dbReference>
<accession>A0ABZ3IU93</accession>
<dbReference type="SUPFAM" id="SSF103473">
    <property type="entry name" value="MFS general substrate transporter"/>
    <property type="match status" value="1"/>
</dbReference>
<evidence type="ECO:0000256" key="1">
    <source>
        <dbReference type="ARBA" id="ARBA00004651"/>
    </source>
</evidence>
<proteinExistence type="predicted"/>
<sequence>MAVINVKKLIDESSLNKSHLKAFLTCIVSLTFDGYDLVVFGATIPILLVAWNMSPAYAGLIGSYAYAAGILGAITGGYLGDRWGRKNTILLSIIIFSSGTLWCGLSSEPFWFGLARTLTGFGLGMTLQNEVALISEYFPARYNKSATTALGTGMQLGGIIAALSALWLLEAYGWQSLYYLGATIIVLFPVLFKYMPEAPWVLVSKDKRLEIKQMLAEIRPDVTVPDDATFEYAQAKNKKGLLQVFAERRTFSTILFWLIYFLNMYVTQGTNTWIPKLMIDKGHGLGLSLWLYLTMFIGAAIGSYIGGFFVDRIGAKRVVIVQFLCAFVSLCLLSLPMNVYLTFVVIAFVGVGTQGAMNVTHCYVTQFFPPQVKSTAMGWGLGLGRFGALFGPLIGGILLSYKATLFQSLFALAVPSLLAGCAALLVQDRYGYATRLAEQDERNVENILNS</sequence>
<evidence type="ECO:0000256" key="6">
    <source>
        <dbReference type="SAM" id="Phobius"/>
    </source>
</evidence>
<keyword evidence="3 6" id="KW-0812">Transmembrane</keyword>
<reference evidence="8" key="1">
    <citation type="submission" date="2024-05" db="EMBL/GenBank/DDBJ databases">
        <title>Isolation and characterization of Sporomusa carbonis sp. nov., a carboxydotrophic hydrogenogen in the genus of Sporomusa isolated from a charcoal burning pile.</title>
        <authorList>
            <person name="Boeer T."/>
            <person name="Rosenbaum F."/>
            <person name="Eysell L."/>
            <person name="Mueller V."/>
            <person name="Daniel R."/>
            <person name="Poehlein A."/>
        </authorList>
    </citation>
    <scope>NUCLEOTIDE SEQUENCE [LARGE SCALE GENOMIC DNA]</scope>
    <source>
        <strain evidence="8">DSM 10669</strain>
    </source>
</reference>
<dbReference type="EMBL" id="CP155573">
    <property type="protein sequence ID" value="XFO68997.1"/>
    <property type="molecule type" value="Genomic_DNA"/>
</dbReference>
<evidence type="ECO:0000259" key="7">
    <source>
        <dbReference type="PROSITE" id="PS50850"/>
    </source>
</evidence>
<feature type="transmembrane region" description="Helical" evidence="6">
    <location>
        <begin position="87"/>
        <end position="104"/>
    </location>
</feature>
<dbReference type="Gene3D" id="1.20.1250.20">
    <property type="entry name" value="MFS general substrate transporter like domains"/>
    <property type="match status" value="2"/>
</dbReference>
<dbReference type="PANTHER" id="PTHR23508:SF10">
    <property type="entry name" value="CARBOXYLIC ACID TRANSPORTER PROTEIN HOMOLOG"/>
    <property type="match status" value="1"/>
</dbReference>
<keyword evidence="2" id="KW-0813">Transport</keyword>
<dbReference type="RefSeq" id="WP_094604535.1">
    <property type="nucleotide sequence ID" value="NZ_CP155573.1"/>
</dbReference>
<feature type="domain" description="Major facilitator superfamily (MFS) profile" evidence="7">
    <location>
        <begin position="22"/>
        <end position="431"/>
    </location>
</feature>
<feature type="transmembrane region" description="Helical" evidence="6">
    <location>
        <begin position="405"/>
        <end position="426"/>
    </location>
</feature>
<protein>
    <submittedName>
        <fullName evidence="8">4-hydroxybenzoate transporter PcaK</fullName>
    </submittedName>
</protein>
<keyword evidence="5 6" id="KW-0472">Membrane</keyword>
<evidence type="ECO:0000256" key="3">
    <source>
        <dbReference type="ARBA" id="ARBA00022692"/>
    </source>
</evidence>
<dbReference type="InterPro" id="IPR020846">
    <property type="entry name" value="MFS_dom"/>
</dbReference>
<gene>
    <name evidence="8" type="primary">pcaK_3</name>
    <name evidence="8" type="ORF">SPSIL_052250</name>
</gene>
<comment type="subcellular location">
    <subcellularLocation>
        <location evidence="1">Cell membrane</location>
        <topology evidence="1">Multi-pass membrane protein</topology>
    </subcellularLocation>
</comment>
<dbReference type="InterPro" id="IPR036259">
    <property type="entry name" value="MFS_trans_sf"/>
</dbReference>
<feature type="transmembrane region" description="Helical" evidence="6">
    <location>
        <begin position="287"/>
        <end position="310"/>
    </location>
</feature>
<evidence type="ECO:0000313" key="9">
    <source>
        <dbReference type="Proteomes" id="UP000216752"/>
    </source>
</evidence>
<organism evidence="8 9">
    <name type="scientific">Sporomusa silvacetica DSM 10669</name>
    <dbReference type="NCBI Taxonomy" id="1123289"/>
    <lineage>
        <taxon>Bacteria</taxon>
        <taxon>Bacillati</taxon>
        <taxon>Bacillota</taxon>
        <taxon>Negativicutes</taxon>
        <taxon>Selenomonadales</taxon>
        <taxon>Sporomusaceae</taxon>
        <taxon>Sporomusa</taxon>
    </lineage>
</organism>
<keyword evidence="9" id="KW-1185">Reference proteome</keyword>
<evidence type="ECO:0000256" key="4">
    <source>
        <dbReference type="ARBA" id="ARBA00022989"/>
    </source>
</evidence>
<dbReference type="Proteomes" id="UP000216752">
    <property type="component" value="Chromosome"/>
</dbReference>
<dbReference type="PROSITE" id="PS50850">
    <property type="entry name" value="MFS"/>
    <property type="match status" value="1"/>
</dbReference>
<dbReference type="Pfam" id="PF07690">
    <property type="entry name" value="MFS_1"/>
    <property type="match status" value="1"/>
</dbReference>
<feature type="transmembrane region" description="Helical" evidence="6">
    <location>
        <begin position="175"/>
        <end position="195"/>
    </location>
</feature>
<keyword evidence="4 6" id="KW-1133">Transmembrane helix</keyword>
<dbReference type="CDD" id="cd17365">
    <property type="entry name" value="MFS_PcaK_like"/>
    <property type="match status" value="1"/>
</dbReference>
<feature type="transmembrane region" description="Helical" evidence="6">
    <location>
        <begin position="317"/>
        <end position="335"/>
    </location>
</feature>